<dbReference type="KEGG" id="uvi:66061513"/>
<dbReference type="OrthoDB" id="4961382at2759"/>
<keyword evidence="5" id="KW-0256">Endoplasmic reticulum</keyword>
<dbReference type="GeneID" id="66061513"/>
<evidence type="ECO:0000313" key="10">
    <source>
        <dbReference type="EMBL" id="QUC16494.1"/>
    </source>
</evidence>
<accession>A0A8E5HJE1</accession>
<reference evidence="10" key="1">
    <citation type="submission" date="2020-03" db="EMBL/GenBank/DDBJ databases">
        <title>A mixture of massive structural variations and highly conserved coding sequences in Ustilaginoidea virens genome.</title>
        <authorList>
            <person name="Zhang K."/>
            <person name="Zhao Z."/>
            <person name="Zhang Z."/>
            <person name="Li Y."/>
            <person name="Hsiang T."/>
            <person name="Sun W."/>
        </authorList>
    </citation>
    <scope>NUCLEOTIDE SEQUENCE</scope>
    <source>
        <strain evidence="10">UV-8b</strain>
    </source>
</reference>
<dbReference type="SUPFAM" id="SSF103464">
    <property type="entry name" value="Oligosaccharyltransferase subunit ost4p"/>
    <property type="match status" value="1"/>
</dbReference>
<dbReference type="InterPro" id="IPR036330">
    <property type="entry name" value="Ost4p_sf"/>
</dbReference>
<gene>
    <name evidence="10" type="ORF">UV8b_00735</name>
</gene>
<keyword evidence="4 9" id="KW-0812">Transmembrane</keyword>
<name>A0A8E5HJE1_USTVR</name>
<proteinExistence type="inferred from homology"/>
<evidence type="ECO:0000256" key="2">
    <source>
        <dbReference type="ARBA" id="ARBA00007685"/>
    </source>
</evidence>
<comment type="subcellular location">
    <subcellularLocation>
        <location evidence="1">Endoplasmic reticulum membrane</location>
        <topology evidence="1">Single-pass type III membrane protein</topology>
    </subcellularLocation>
</comment>
<dbReference type="Proteomes" id="UP000027002">
    <property type="component" value="Chromosome 1"/>
</dbReference>
<evidence type="ECO:0000256" key="9">
    <source>
        <dbReference type="SAM" id="Phobius"/>
    </source>
</evidence>
<evidence type="ECO:0000256" key="4">
    <source>
        <dbReference type="ARBA" id="ARBA00022692"/>
    </source>
</evidence>
<evidence type="ECO:0000256" key="5">
    <source>
        <dbReference type="ARBA" id="ARBA00022824"/>
    </source>
</evidence>
<evidence type="ECO:0000256" key="8">
    <source>
        <dbReference type="ARBA" id="ARBA00023136"/>
    </source>
</evidence>
<keyword evidence="8 9" id="KW-0472">Membrane</keyword>
<evidence type="ECO:0000256" key="6">
    <source>
        <dbReference type="ARBA" id="ARBA00022968"/>
    </source>
</evidence>
<keyword evidence="11" id="KW-1185">Reference proteome</keyword>
<evidence type="ECO:0000256" key="1">
    <source>
        <dbReference type="ARBA" id="ARBA00004643"/>
    </source>
</evidence>
<feature type="transmembrane region" description="Helical" evidence="9">
    <location>
        <begin position="49"/>
        <end position="70"/>
    </location>
</feature>
<dbReference type="PANTHER" id="PTHR48164:SF1">
    <property type="entry name" value="DOLICHYL-DIPHOSPHOOLIGOSACCHARIDE--PROTEIN GLYCOSYLTRANSFERASE SUBUNIT 4"/>
    <property type="match status" value="1"/>
</dbReference>
<comment type="similarity">
    <text evidence="2">Belongs to the OST4 family.</text>
</comment>
<keyword evidence="7 9" id="KW-1133">Transmembrane helix</keyword>
<dbReference type="EMBL" id="CP072753">
    <property type="protein sequence ID" value="QUC16494.1"/>
    <property type="molecule type" value="Genomic_DNA"/>
</dbReference>
<dbReference type="InterPro" id="IPR018943">
    <property type="entry name" value="Oligosaccaryltransferase"/>
</dbReference>
<evidence type="ECO:0000313" key="11">
    <source>
        <dbReference type="Proteomes" id="UP000027002"/>
    </source>
</evidence>
<protein>
    <recommendedName>
        <fullName evidence="3">Dolichyl-diphosphooligosaccharide--protein glycosyltransferase subunit 4</fullName>
    </recommendedName>
</protein>
<dbReference type="Pfam" id="PF10215">
    <property type="entry name" value="Ost4"/>
    <property type="match status" value="1"/>
</dbReference>
<dbReference type="AlphaFoldDB" id="A0A8E5HJE1"/>
<evidence type="ECO:0000256" key="3">
    <source>
        <dbReference type="ARBA" id="ARBA00017662"/>
    </source>
</evidence>
<dbReference type="PANTHER" id="PTHR48164">
    <property type="entry name" value="DOLICHYL-DIPHOSPHOOLIGOSACCHARIDE--PROTEIN GLYCOSYLTRANSFERASE SUBUNIT 4"/>
    <property type="match status" value="1"/>
</dbReference>
<dbReference type="RefSeq" id="XP_042994167.1">
    <property type="nucleotide sequence ID" value="XM_043138233.1"/>
</dbReference>
<sequence length="89" mass="9577">MLQVLSTQAQTLVVELADAICHSIVVKENPLIACLSASFRITMISDRDLFTLAIFFGAASMLLIVAYHFLEANAAPNAAVSDKVEHAKS</sequence>
<dbReference type="GO" id="GO:0008250">
    <property type="term" value="C:oligosaccharyltransferase complex"/>
    <property type="evidence" value="ECO:0007669"/>
    <property type="project" value="TreeGrafter"/>
</dbReference>
<organism evidence="10 11">
    <name type="scientific">Ustilaginoidea virens</name>
    <name type="common">Rice false smut fungus</name>
    <name type="synonym">Villosiclava virens</name>
    <dbReference type="NCBI Taxonomy" id="1159556"/>
    <lineage>
        <taxon>Eukaryota</taxon>
        <taxon>Fungi</taxon>
        <taxon>Dikarya</taxon>
        <taxon>Ascomycota</taxon>
        <taxon>Pezizomycotina</taxon>
        <taxon>Sordariomycetes</taxon>
        <taxon>Hypocreomycetidae</taxon>
        <taxon>Hypocreales</taxon>
        <taxon>Clavicipitaceae</taxon>
        <taxon>Ustilaginoidea</taxon>
    </lineage>
</organism>
<keyword evidence="6" id="KW-0735">Signal-anchor</keyword>
<dbReference type="GO" id="GO:0018279">
    <property type="term" value="P:protein N-linked glycosylation via asparagine"/>
    <property type="evidence" value="ECO:0007669"/>
    <property type="project" value="TreeGrafter"/>
</dbReference>
<dbReference type="InterPro" id="IPR051307">
    <property type="entry name" value="OST4"/>
</dbReference>
<evidence type="ECO:0000256" key="7">
    <source>
        <dbReference type="ARBA" id="ARBA00022989"/>
    </source>
</evidence>